<feature type="transmembrane region" description="Helical" evidence="1">
    <location>
        <begin position="6"/>
        <end position="25"/>
    </location>
</feature>
<dbReference type="EMBL" id="GBRH01164556">
    <property type="protein sequence ID" value="JAE33340.1"/>
    <property type="molecule type" value="Transcribed_RNA"/>
</dbReference>
<name>A0A0A9H814_ARUDO</name>
<reference evidence="2" key="1">
    <citation type="submission" date="2014-09" db="EMBL/GenBank/DDBJ databases">
        <authorList>
            <person name="Magalhaes I.L.F."/>
            <person name="Oliveira U."/>
            <person name="Santos F.R."/>
            <person name="Vidigal T.H.D.A."/>
            <person name="Brescovit A.D."/>
            <person name="Santos A.J."/>
        </authorList>
    </citation>
    <scope>NUCLEOTIDE SEQUENCE</scope>
    <source>
        <tissue evidence="2">Shoot tissue taken approximately 20 cm above the soil surface</tissue>
    </source>
</reference>
<reference evidence="2" key="2">
    <citation type="journal article" date="2015" name="Data Brief">
        <title>Shoot transcriptome of the giant reed, Arundo donax.</title>
        <authorList>
            <person name="Barrero R.A."/>
            <person name="Guerrero F.D."/>
            <person name="Moolhuijzen P."/>
            <person name="Goolsby J.A."/>
            <person name="Tidwell J."/>
            <person name="Bellgard S.E."/>
            <person name="Bellgard M.I."/>
        </authorList>
    </citation>
    <scope>NUCLEOTIDE SEQUENCE</scope>
    <source>
        <tissue evidence="2">Shoot tissue taken approximately 20 cm above the soil surface</tissue>
    </source>
</reference>
<dbReference type="AlphaFoldDB" id="A0A0A9H814"/>
<evidence type="ECO:0000313" key="2">
    <source>
        <dbReference type="EMBL" id="JAE33340.1"/>
    </source>
</evidence>
<keyword evidence="1" id="KW-0812">Transmembrane</keyword>
<organism evidence="2">
    <name type="scientific">Arundo donax</name>
    <name type="common">Giant reed</name>
    <name type="synonym">Donax arundinaceus</name>
    <dbReference type="NCBI Taxonomy" id="35708"/>
    <lineage>
        <taxon>Eukaryota</taxon>
        <taxon>Viridiplantae</taxon>
        <taxon>Streptophyta</taxon>
        <taxon>Embryophyta</taxon>
        <taxon>Tracheophyta</taxon>
        <taxon>Spermatophyta</taxon>
        <taxon>Magnoliopsida</taxon>
        <taxon>Liliopsida</taxon>
        <taxon>Poales</taxon>
        <taxon>Poaceae</taxon>
        <taxon>PACMAD clade</taxon>
        <taxon>Arundinoideae</taxon>
        <taxon>Arundineae</taxon>
        <taxon>Arundo</taxon>
    </lineage>
</organism>
<evidence type="ECO:0000256" key="1">
    <source>
        <dbReference type="SAM" id="Phobius"/>
    </source>
</evidence>
<proteinExistence type="predicted"/>
<keyword evidence="1" id="KW-0472">Membrane</keyword>
<protein>
    <submittedName>
        <fullName evidence="2">Uncharacterized protein</fullName>
    </submittedName>
</protein>
<accession>A0A0A9H814</accession>
<sequence>MLFEDNAFIITVMFCQFITFLRIGIRTFLEYRVLLTF</sequence>
<keyword evidence="1" id="KW-1133">Transmembrane helix</keyword>